<dbReference type="InterPro" id="IPR002347">
    <property type="entry name" value="SDR_fam"/>
</dbReference>
<dbReference type="RefSeq" id="WP_003336205.1">
    <property type="nucleotide sequence ID" value="NZ_CP007806.1"/>
</dbReference>
<evidence type="ECO:0000313" key="5">
    <source>
        <dbReference type="EMBL" id="AIG26973.1"/>
    </source>
</evidence>
<evidence type="ECO:0000256" key="3">
    <source>
        <dbReference type="ARBA" id="ARBA00023002"/>
    </source>
</evidence>
<dbReference type="GO" id="GO:0048038">
    <property type="term" value="F:quinone binding"/>
    <property type="evidence" value="ECO:0007669"/>
    <property type="project" value="TreeGrafter"/>
</dbReference>
<dbReference type="PANTHER" id="PTHR42760:SF133">
    <property type="entry name" value="3-OXOACYL-[ACYL-CARRIER-PROTEIN] REDUCTASE"/>
    <property type="match status" value="1"/>
</dbReference>
<feature type="domain" description="Ketoreductase" evidence="4">
    <location>
        <begin position="12"/>
        <end position="192"/>
    </location>
</feature>
<dbReference type="PROSITE" id="PS00061">
    <property type="entry name" value="ADH_SHORT"/>
    <property type="match status" value="1"/>
</dbReference>
<dbReference type="KEGG" id="blr:BRLA_c026540"/>
<dbReference type="eggNOG" id="COG1028">
    <property type="taxonomic scope" value="Bacteria"/>
</dbReference>
<dbReference type="PANTHER" id="PTHR42760">
    <property type="entry name" value="SHORT-CHAIN DEHYDROGENASES/REDUCTASES FAMILY MEMBER"/>
    <property type="match status" value="1"/>
</dbReference>
<evidence type="ECO:0000313" key="6">
    <source>
        <dbReference type="Proteomes" id="UP000005850"/>
    </source>
</evidence>
<dbReference type="NCBIfam" id="NF009466">
    <property type="entry name" value="PRK12826.1-2"/>
    <property type="match status" value="1"/>
</dbReference>
<dbReference type="SMART" id="SM00822">
    <property type="entry name" value="PKS_KR"/>
    <property type="match status" value="1"/>
</dbReference>
<dbReference type="EC" id="1.1.1.100" evidence="5"/>
<evidence type="ECO:0000259" key="4">
    <source>
        <dbReference type="SMART" id="SM00822"/>
    </source>
</evidence>
<dbReference type="GO" id="GO:0004316">
    <property type="term" value="F:3-oxoacyl-[acyl-carrier-protein] reductase (NADPH) activity"/>
    <property type="evidence" value="ECO:0007669"/>
    <property type="project" value="UniProtKB-EC"/>
</dbReference>
<dbReference type="SUPFAM" id="SSF51735">
    <property type="entry name" value="NAD(P)-binding Rossmann-fold domains"/>
    <property type="match status" value="1"/>
</dbReference>
<sequence>MSQINTQKLQAKVVIVTGGANGIGKETVKLFLEEGAKVVIADYNQSAGITLLEECQQAGFEHVRYVQVDVSNMESVEKLVQSVIEAFSTVDILINNAGITQDAMVAKMTVEQWQRVIDVNLNGVFYCTKAVIPHLIEKGSGKIINTSSIVGCAGNIGQTNYAASKAGVIGMTKTWAKELGRKGITVNAVAPGFIETSMALKVPEKVLSNLVAQIPLHRLGKPSDIAKAYLFLASEDADYVNGTVLEVNGGLSI</sequence>
<keyword evidence="2" id="KW-0521">NADP</keyword>
<accession>A0A075R710</accession>
<dbReference type="InterPro" id="IPR020904">
    <property type="entry name" value="Sc_DH/Rdtase_CS"/>
</dbReference>
<dbReference type="EMBL" id="CP007806">
    <property type="protein sequence ID" value="AIG26973.1"/>
    <property type="molecule type" value="Genomic_DNA"/>
</dbReference>
<protein>
    <submittedName>
        <fullName evidence="5">3-oxoacyl-[acyl-carrier-protein] reductase FabG</fullName>
        <ecNumber evidence="5">1.1.1.100</ecNumber>
    </submittedName>
</protein>
<evidence type="ECO:0000256" key="1">
    <source>
        <dbReference type="ARBA" id="ARBA00006484"/>
    </source>
</evidence>
<dbReference type="InterPro" id="IPR036291">
    <property type="entry name" value="NAD(P)-bd_dom_sf"/>
</dbReference>
<dbReference type="Proteomes" id="UP000005850">
    <property type="component" value="Chromosome"/>
</dbReference>
<dbReference type="STRING" id="1042163.BRLA_c026540"/>
<keyword evidence="3 5" id="KW-0560">Oxidoreductase</keyword>
<gene>
    <name evidence="5" type="primary">fabG_2</name>
    <name evidence="5" type="ORF">BRLA_c026540</name>
</gene>
<dbReference type="PRINTS" id="PR00080">
    <property type="entry name" value="SDRFAMILY"/>
</dbReference>
<dbReference type="InterPro" id="IPR057326">
    <property type="entry name" value="KR_dom"/>
</dbReference>
<proteinExistence type="inferred from homology"/>
<keyword evidence="6" id="KW-1185">Reference proteome</keyword>
<dbReference type="PRINTS" id="PR00081">
    <property type="entry name" value="GDHRDH"/>
</dbReference>
<dbReference type="Pfam" id="PF13561">
    <property type="entry name" value="adh_short_C2"/>
    <property type="match status" value="1"/>
</dbReference>
<name>A0A075R710_BRELA</name>
<dbReference type="AlphaFoldDB" id="A0A075R710"/>
<dbReference type="NCBIfam" id="NF004198">
    <property type="entry name" value="PRK05653.1-3"/>
    <property type="match status" value="1"/>
</dbReference>
<dbReference type="NCBIfam" id="NF005559">
    <property type="entry name" value="PRK07231.1"/>
    <property type="match status" value="1"/>
</dbReference>
<reference evidence="5 6" key="1">
    <citation type="journal article" date="2011" name="J. Bacteriol.">
        <title>Genome sequence of Brevibacillus laterosporus LMG 15441, a pathogen of invertebrates.</title>
        <authorList>
            <person name="Djukic M."/>
            <person name="Poehlein A."/>
            <person name="Thurmer A."/>
            <person name="Daniel R."/>
        </authorList>
    </citation>
    <scope>NUCLEOTIDE SEQUENCE [LARGE SCALE GENOMIC DNA]</scope>
    <source>
        <strain evidence="5 6">LMG 15441</strain>
    </source>
</reference>
<dbReference type="Gene3D" id="3.40.50.720">
    <property type="entry name" value="NAD(P)-binding Rossmann-like Domain"/>
    <property type="match status" value="1"/>
</dbReference>
<evidence type="ECO:0000256" key="2">
    <source>
        <dbReference type="ARBA" id="ARBA00022857"/>
    </source>
</evidence>
<dbReference type="CDD" id="cd05333">
    <property type="entry name" value="BKR_SDR_c"/>
    <property type="match status" value="1"/>
</dbReference>
<organism evidence="5 6">
    <name type="scientific">Brevibacillus laterosporus LMG 15441</name>
    <dbReference type="NCBI Taxonomy" id="1042163"/>
    <lineage>
        <taxon>Bacteria</taxon>
        <taxon>Bacillati</taxon>
        <taxon>Bacillota</taxon>
        <taxon>Bacilli</taxon>
        <taxon>Bacillales</taxon>
        <taxon>Paenibacillaceae</taxon>
        <taxon>Brevibacillus</taxon>
    </lineage>
</organism>
<dbReference type="FunFam" id="3.40.50.720:FF:000115">
    <property type="entry name" value="3-oxoacyl-[acyl-carrier-protein] reductase FabG"/>
    <property type="match status" value="1"/>
</dbReference>
<dbReference type="HOGENOM" id="CLU_010194_1_3_9"/>
<comment type="similarity">
    <text evidence="1">Belongs to the short-chain dehydrogenases/reductases (SDR) family.</text>
</comment>
<dbReference type="GO" id="GO:0006633">
    <property type="term" value="P:fatty acid biosynthetic process"/>
    <property type="evidence" value="ECO:0007669"/>
    <property type="project" value="TreeGrafter"/>
</dbReference>